<evidence type="ECO:0000313" key="2">
    <source>
        <dbReference type="Proteomes" id="UP000605970"/>
    </source>
</evidence>
<proteinExistence type="predicted"/>
<dbReference type="EMBL" id="JABEBT010000021">
    <property type="protein sequence ID" value="KAF7637329.1"/>
    <property type="molecule type" value="Genomic_DNA"/>
</dbReference>
<accession>A0A8S9ZUR6</accession>
<organism evidence="1 2">
    <name type="scientific">Meloidogyne graminicola</name>
    <dbReference type="NCBI Taxonomy" id="189291"/>
    <lineage>
        <taxon>Eukaryota</taxon>
        <taxon>Metazoa</taxon>
        <taxon>Ecdysozoa</taxon>
        <taxon>Nematoda</taxon>
        <taxon>Chromadorea</taxon>
        <taxon>Rhabditida</taxon>
        <taxon>Tylenchina</taxon>
        <taxon>Tylenchomorpha</taxon>
        <taxon>Tylenchoidea</taxon>
        <taxon>Meloidogynidae</taxon>
        <taxon>Meloidogyninae</taxon>
        <taxon>Meloidogyne</taxon>
    </lineage>
</organism>
<dbReference type="AlphaFoldDB" id="A0A8S9ZUR6"/>
<gene>
    <name evidence="1" type="ORF">Mgra_00003298</name>
</gene>
<name>A0A8S9ZUR6_9BILA</name>
<evidence type="ECO:0000313" key="1">
    <source>
        <dbReference type="EMBL" id="KAF7637329.1"/>
    </source>
</evidence>
<reference evidence="1" key="1">
    <citation type="journal article" date="2020" name="Ecol. Evol.">
        <title>Genome structure and content of the rice root-knot nematode (Meloidogyne graminicola).</title>
        <authorList>
            <person name="Phan N.T."/>
            <person name="Danchin E.G.J."/>
            <person name="Klopp C."/>
            <person name="Perfus-Barbeoch L."/>
            <person name="Kozlowski D.K."/>
            <person name="Koutsovoulos G.D."/>
            <person name="Lopez-Roques C."/>
            <person name="Bouchez O."/>
            <person name="Zahm M."/>
            <person name="Besnard G."/>
            <person name="Bellafiore S."/>
        </authorList>
    </citation>
    <scope>NUCLEOTIDE SEQUENCE</scope>
    <source>
        <strain evidence="1">VN-18</strain>
    </source>
</reference>
<sequence length="145" mass="16730">MSTKKLGICVKTDIHEGNFYSIILHSELGENVIYEKKISIGKWVLFLPTDENIFIECKYKRLVDSNNFEITSDKRPVMPIEQTIQVLALINNSEYLFNEQFILCKDELLGRILVGKFDSFINKSFGKGDKIENYATNIHWVGNCC</sequence>
<protein>
    <submittedName>
        <fullName evidence="1">Uncharacterized protein</fullName>
    </submittedName>
</protein>
<keyword evidence="2" id="KW-1185">Reference proteome</keyword>
<comment type="caution">
    <text evidence="1">The sequence shown here is derived from an EMBL/GenBank/DDBJ whole genome shotgun (WGS) entry which is preliminary data.</text>
</comment>
<dbReference type="OrthoDB" id="5884499at2759"/>
<dbReference type="Proteomes" id="UP000605970">
    <property type="component" value="Unassembled WGS sequence"/>
</dbReference>